<dbReference type="SUPFAM" id="SSF52777">
    <property type="entry name" value="CoA-dependent acyltransferases"/>
    <property type="match status" value="1"/>
</dbReference>
<name>A0ABV2T5M8_9BACT</name>
<evidence type="ECO:0000256" key="7">
    <source>
        <dbReference type="RuleBase" id="RU003423"/>
    </source>
</evidence>
<dbReference type="InterPro" id="IPR001078">
    <property type="entry name" value="2-oxoacid_DH_actylTfrase"/>
</dbReference>
<keyword evidence="6 7" id="KW-0012">Acyltransferase</keyword>
<dbReference type="PROSITE" id="PS00189">
    <property type="entry name" value="LIPOYL"/>
    <property type="match status" value="1"/>
</dbReference>
<dbReference type="Pfam" id="PF02817">
    <property type="entry name" value="E3_binding"/>
    <property type="match status" value="1"/>
</dbReference>
<dbReference type="PANTHER" id="PTHR43178">
    <property type="entry name" value="DIHYDROLIPOAMIDE ACETYLTRANSFERASE COMPONENT OF PYRUVATE DEHYDROGENASE COMPLEX"/>
    <property type="match status" value="1"/>
</dbReference>
<comment type="caution">
    <text evidence="10">The sequence shown here is derived from an EMBL/GenBank/DDBJ whole genome shotgun (WGS) entry which is preliminary data.</text>
</comment>
<keyword evidence="5 7" id="KW-0450">Lipoyl</keyword>
<dbReference type="Pfam" id="PF00364">
    <property type="entry name" value="Biotin_lipoyl"/>
    <property type="match status" value="1"/>
</dbReference>
<comment type="cofactor">
    <cofactor evidence="1 7">
        <name>(R)-lipoate</name>
        <dbReference type="ChEBI" id="CHEBI:83088"/>
    </cofactor>
</comment>
<dbReference type="InterPro" id="IPR011053">
    <property type="entry name" value="Single_hybrid_motif"/>
</dbReference>
<evidence type="ECO:0000256" key="1">
    <source>
        <dbReference type="ARBA" id="ARBA00001938"/>
    </source>
</evidence>
<reference evidence="10 11" key="1">
    <citation type="submission" date="2024-06" db="EMBL/GenBank/DDBJ databases">
        <title>Chitinophaga defluvii sp. nov., isolated from municipal sewage.</title>
        <authorList>
            <person name="Zhang L."/>
        </authorList>
    </citation>
    <scope>NUCLEOTIDE SEQUENCE [LARGE SCALE GENOMIC DNA]</scope>
    <source>
        <strain evidence="10 11">H8</strain>
    </source>
</reference>
<dbReference type="InterPro" id="IPR000089">
    <property type="entry name" value="Biotin_lipoyl"/>
</dbReference>
<dbReference type="RefSeq" id="WP_354660951.1">
    <property type="nucleotide sequence ID" value="NZ_JBEXAC010000001.1"/>
</dbReference>
<keyword evidence="11" id="KW-1185">Reference proteome</keyword>
<dbReference type="CDD" id="cd06849">
    <property type="entry name" value="lipoyl_domain"/>
    <property type="match status" value="1"/>
</dbReference>
<proteinExistence type="inferred from homology"/>
<dbReference type="GO" id="GO:0016746">
    <property type="term" value="F:acyltransferase activity"/>
    <property type="evidence" value="ECO:0007669"/>
    <property type="project" value="UniProtKB-KW"/>
</dbReference>
<evidence type="ECO:0000256" key="5">
    <source>
        <dbReference type="ARBA" id="ARBA00022823"/>
    </source>
</evidence>
<dbReference type="Gene3D" id="4.10.320.10">
    <property type="entry name" value="E3-binding domain"/>
    <property type="match status" value="1"/>
</dbReference>
<evidence type="ECO:0000313" key="11">
    <source>
        <dbReference type="Proteomes" id="UP001549749"/>
    </source>
</evidence>
<comment type="subunit">
    <text evidence="3">Forms a 24-polypeptide structural core with octahedral symmetry.</text>
</comment>
<evidence type="ECO:0000259" key="8">
    <source>
        <dbReference type="PROSITE" id="PS50968"/>
    </source>
</evidence>
<dbReference type="InterPro" id="IPR003016">
    <property type="entry name" value="2-oxoA_DH_lipoyl-BS"/>
</dbReference>
<comment type="similarity">
    <text evidence="2 7">Belongs to the 2-oxoacid dehydrogenase family.</text>
</comment>
<organism evidence="10 11">
    <name type="scientific">Chitinophaga defluvii</name>
    <dbReference type="NCBI Taxonomy" id="3163343"/>
    <lineage>
        <taxon>Bacteria</taxon>
        <taxon>Pseudomonadati</taxon>
        <taxon>Bacteroidota</taxon>
        <taxon>Chitinophagia</taxon>
        <taxon>Chitinophagales</taxon>
        <taxon>Chitinophagaceae</taxon>
        <taxon>Chitinophaga</taxon>
    </lineage>
</organism>
<accession>A0ABV2T5M8</accession>
<dbReference type="PROSITE" id="PS51826">
    <property type="entry name" value="PSBD"/>
    <property type="match status" value="1"/>
</dbReference>
<dbReference type="SUPFAM" id="SSF47005">
    <property type="entry name" value="Peripheral subunit-binding domain of 2-oxo acid dehydrogenase complex"/>
    <property type="match status" value="1"/>
</dbReference>
<evidence type="ECO:0000259" key="9">
    <source>
        <dbReference type="PROSITE" id="PS51826"/>
    </source>
</evidence>
<dbReference type="Gene3D" id="3.30.559.10">
    <property type="entry name" value="Chloramphenicol acetyltransferase-like domain"/>
    <property type="match status" value="1"/>
</dbReference>
<dbReference type="PANTHER" id="PTHR43178:SF5">
    <property type="entry name" value="LIPOAMIDE ACYLTRANSFERASE COMPONENT OF BRANCHED-CHAIN ALPHA-KETO ACID DEHYDROGENASE COMPLEX, MITOCHONDRIAL"/>
    <property type="match status" value="1"/>
</dbReference>
<dbReference type="SUPFAM" id="SSF51230">
    <property type="entry name" value="Single hybrid motif"/>
    <property type="match status" value="1"/>
</dbReference>
<dbReference type="InterPro" id="IPR050743">
    <property type="entry name" value="2-oxoacid_DH_E2_comp"/>
</dbReference>
<dbReference type="Gene3D" id="2.40.50.100">
    <property type="match status" value="1"/>
</dbReference>
<evidence type="ECO:0000256" key="4">
    <source>
        <dbReference type="ARBA" id="ARBA00022679"/>
    </source>
</evidence>
<dbReference type="InterPro" id="IPR004167">
    <property type="entry name" value="PSBD"/>
</dbReference>
<dbReference type="PROSITE" id="PS50968">
    <property type="entry name" value="BIOTINYL_LIPOYL"/>
    <property type="match status" value="1"/>
</dbReference>
<evidence type="ECO:0000256" key="3">
    <source>
        <dbReference type="ARBA" id="ARBA00011484"/>
    </source>
</evidence>
<evidence type="ECO:0000256" key="6">
    <source>
        <dbReference type="ARBA" id="ARBA00023315"/>
    </source>
</evidence>
<dbReference type="InterPro" id="IPR023213">
    <property type="entry name" value="CAT-like_dom_sf"/>
</dbReference>
<dbReference type="EMBL" id="JBEXAC010000001">
    <property type="protein sequence ID" value="MET6998316.1"/>
    <property type="molecule type" value="Genomic_DNA"/>
</dbReference>
<dbReference type="InterPro" id="IPR036625">
    <property type="entry name" value="E3-bd_dom_sf"/>
</dbReference>
<gene>
    <name evidence="10" type="ORF">ABR189_13095</name>
</gene>
<feature type="domain" description="Lipoyl-binding" evidence="8">
    <location>
        <begin position="3"/>
        <end position="78"/>
    </location>
</feature>
<dbReference type="EC" id="2.3.1.-" evidence="7"/>
<keyword evidence="4 7" id="KW-0808">Transferase</keyword>
<evidence type="ECO:0000313" key="10">
    <source>
        <dbReference type="EMBL" id="MET6998316.1"/>
    </source>
</evidence>
<sequence length="447" mass="48239">MAIVELVMPKMGESIMEATILRWHKKPGDHVKVDETVLEIATDKVDSEVPSIAEGEITEILFAENDVVSVGTVIARINTNADAPAETIPAALPAPAAAPKFETAAPAAHSAAAAPVAQEAEKSTGTGPRFYSPLVLTIAQQEGISFAELEKLPGSGNDGRVTKKDILAYVEARRQGNVEVVTAAEVVAPAKSAATPAKNQEVTTIASPAYNGNVEIIEMDRMRKLIANHMVHSKHTSPHVTSFSEADVTNMVKWRDRIKKDFEKREGEKLTFTPLFIEAVVKCLKKFPLINCSLDGDKIILKKDINIGMATALPSGNLIVPVIRNADMLNLVGLTKQVNHLANAARQNKLKPEDTQSGTFTLTNVGTFGSIMGTPIINQPQVAILAVGAIKKRPVVIETSEGDAIAIRHMMYLSMSYDHRIVDGALGSTFLSAVAQELEHFDPQKEY</sequence>
<dbReference type="Pfam" id="PF00198">
    <property type="entry name" value="2-oxoacid_dh"/>
    <property type="match status" value="1"/>
</dbReference>
<dbReference type="Proteomes" id="UP001549749">
    <property type="component" value="Unassembled WGS sequence"/>
</dbReference>
<evidence type="ECO:0000256" key="2">
    <source>
        <dbReference type="ARBA" id="ARBA00007317"/>
    </source>
</evidence>
<protein>
    <recommendedName>
        <fullName evidence="7">Dihydrolipoamide acetyltransferase component of pyruvate dehydrogenase complex</fullName>
        <ecNumber evidence="7">2.3.1.-</ecNumber>
    </recommendedName>
</protein>
<feature type="domain" description="Peripheral subunit-binding (PSBD)" evidence="9">
    <location>
        <begin position="130"/>
        <end position="170"/>
    </location>
</feature>